<feature type="compositionally biased region" description="Low complexity" evidence="1">
    <location>
        <begin position="40"/>
        <end position="54"/>
    </location>
</feature>
<feature type="signal peptide" evidence="2">
    <location>
        <begin position="1"/>
        <end position="29"/>
    </location>
</feature>
<name>A0A1C6UNY3_9ACTN</name>
<keyword evidence="4" id="KW-1185">Reference proteome</keyword>
<protein>
    <submittedName>
        <fullName evidence="3">Uncharacterized protein</fullName>
    </submittedName>
</protein>
<dbReference type="AlphaFoldDB" id="A0A1C6UNY3"/>
<proteinExistence type="predicted"/>
<dbReference type="RefSeq" id="WP_091437894.1">
    <property type="nucleotide sequence ID" value="NZ_BMMJ01000005.1"/>
</dbReference>
<dbReference type="EMBL" id="FMIA01000002">
    <property type="protein sequence ID" value="SCL55633.1"/>
    <property type="molecule type" value="Genomic_DNA"/>
</dbReference>
<evidence type="ECO:0000256" key="1">
    <source>
        <dbReference type="SAM" id="MobiDB-lite"/>
    </source>
</evidence>
<dbReference type="Proteomes" id="UP000198937">
    <property type="component" value="Unassembled WGS sequence"/>
</dbReference>
<feature type="chain" id="PRO_5008747893" evidence="2">
    <location>
        <begin position="30"/>
        <end position="60"/>
    </location>
</feature>
<accession>A0A1C6UNY3</accession>
<evidence type="ECO:0000256" key="2">
    <source>
        <dbReference type="SAM" id="SignalP"/>
    </source>
</evidence>
<evidence type="ECO:0000313" key="4">
    <source>
        <dbReference type="Proteomes" id="UP000198937"/>
    </source>
</evidence>
<reference evidence="3 4" key="1">
    <citation type="submission" date="2016-06" db="EMBL/GenBank/DDBJ databases">
        <authorList>
            <person name="Kjaerup R.B."/>
            <person name="Dalgaard T.S."/>
            <person name="Juul-Madsen H.R."/>
        </authorList>
    </citation>
    <scope>NUCLEOTIDE SEQUENCE [LARGE SCALE GENOMIC DNA]</scope>
    <source>
        <strain evidence="3 4">DSM 45577</strain>
    </source>
</reference>
<evidence type="ECO:0000313" key="3">
    <source>
        <dbReference type="EMBL" id="SCL55633.1"/>
    </source>
</evidence>
<gene>
    <name evidence="3" type="ORF">GA0070617_3013</name>
</gene>
<sequence>MRRTATLRIFALAATITGFVAFGAATAQAGETGTSGPGGTAVVVTPTPTPSASTDNHPWD</sequence>
<feature type="region of interest" description="Disordered" evidence="1">
    <location>
        <begin position="30"/>
        <end position="60"/>
    </location>
</feature>
<organism evidence="3 4">
    <name type="scientific">Micromonospora yangpuensis</name>
    <dbReference type="NCBI Taxonomy" id="683228"/>
    <lineage>
        <taxon>Bacteria</taxon>
        <taxon>Bacillati</taxon>
        <taxon>Actinomycetota</taxon>
        <taxon>Actinomycetes</taxon>
        <taxon>Micromonosporales</taxon>
        <taxon>Micromonosporaceae</taxon>
        <taxon>Micromonospora</taxon>
    </lineage>
</organism>
<keyword evidence="2" id="KW-0732">Signal</keyword>